<dbReference type="SUPFAM" id="SSF55961">
    <property type="entry name" value="Bet v1-like"/>
    <property type="match status" value="1"/>
</dbReference>
<reference evidence="1" key="1">
    <citation type="submission" date="2018-06" db="EMBL/GenBank/DDBJ databases">
        <authorList>
            <person name="Zhirakovskaya E."/>
        </authorList>
    </citation>
    <scope>NUCLEOTIDE SEQUENCE</scope>
</reference>
<gene>
    <name evidence="1" type="ORF">MNBD_GAMMA21-1433</name>
</gene>
<dbReference type="AlphaFoldDB" id="A0A3B1AAK8"/>
<evidence type="ECO:0008006" key="2">
    <source>
        <dbReference type="Google" id="ProtNLM"/>
    </source>
</evidence>
<organism evidence="1">
    <name type="scientific">hydrothermal vent metagenome</name>
    <dbReference type="NCBI Taxonomy" id="652676"/>
    <lineage>
        <taxon>unclassified sequences</taxon>
        <taxon>metagenomes</taxon>
        <taxon>ecological metagenomes</taxon>
    </lineage>
</organism>
<accession>A0A3B1AAK8</accession>
<evidence type="ECO:0000313" key="1">
    <source>
        <dbReference type="EMBL" id="VAW95269.1"/>
    </source>
</evidence>
<sequence length="137" mass="15022">MIFETKTLTVSIDAPFNAVADDLANPITHPEWATEFFTGDAVPNDKGGVNANVPMMGGPVKFEIKADAKQGILDLFLAPETGKFGDPLPVRLIRNGDGVDVLWTLTRYPGMPDIAWQLGLDSMNKELVSLKKRHEEN</sequence>
<dbReference type="InterPro" id="IPR023393">
    <property type="entry name" value="START-like_dom_sf"/>
</dbReference>
<dbReference type="EMBL" id="UOFR01000032">
    <property type="protein sequence ID" value="VAW95269.1"/>
    <property type="molecule type" value="Genomic_DNA"/>
</dbReference>
<dbReference type="Gene3D" id="3.30.530.20">
    <property type="match status" value="1"/>
</dbReference>
<protein>
    <recommendedName>
        <fullName evidence="2">SRPBCC family protein</fullName>
    </recommendedName>
</protein>
<proteinExistence type="predicted"/>
<name>A0A3B1AAK8_9ZZZZ</name>